<dbReference type="InterPro" id="IPR005162">
    <property type="entry name" value="Retrotrans_gag_dom"/>
</dbReference>
<accession>A0ABQ4WM30</accession>
<organism evidence="3 4">
    <name type="scientific">Tanacetum coccineum</name>
    <dbReference type="NCBI Taxonomy" id="301880"/>
    <lineage>
        <taxon>Eukaryota</taxon>
        <taxon>Viridiplantae</taxon>
        <taxon>Streptophyta</taxon>
        <taxon>Embryophyta</taxon>
        <taxon>Tracheophyta</taxon>
        <taxon>Spermatophyta</taxon>
        <taxon>Magnoliopsida</taxon>
        <taxon>eudicotyledons</taxon>
        <taxon>Gunneridae</taxon>
        <taxon>Pentapetalae</taxon>
        <taxon>asterids</taxon>
        <taxon>campanulids</taxon>
        <taxon>Asterales</taxon>
        <taxon>Asteraceae</taxon>
        <taxon>Asteroideae</taxon>
        <taxon>Anthemideae</taxon>
        <taxon>Anthemidinae</taxon>
        <taxon>Tanacetum</taxon>
    </lineage>
</organism>
<feature type="compositionally biased region" description="Acidic residues" evidence="1">
    <location>
        <begin position="9"/>
        <end position="19"/>
    </location>
</feature>
<feature type="domain" description="Retrotransposon gag" evidence="2">
    <location>
        <begin position="183"/>
        <end position="272"/>
    </location>
</feature>
<evidence type="ECO:0000313" key="4">
    <source>
        <dbReference type="Proteomes" id="UP001151760"/>
    </source>
</evidence>
<feature type="region of interest" description="Disordered" evidence="1">
    <location>
        <begin position="1"/>
        <end position="47"/>
    </location>
</feature>
<reference evidence="3" key="2">
    <citation type="submission" date="2022-01" db="EMBL/GenBank/DDBJ databases">
        <authorList>
            <person name="Yamashiro T."/>
            <person name="Shiraishi A."/>
            <person name="Satake H."/>
            <person name="Nakayama K."/>
        </authorList>
    </citation>
    <scope>NUCLEOTIDE SEQUENCE</scope>
</reference>
<protein>
    <submittedName>
        <fullName evidence="3">MAK10-like protein</fullName>
    </submittedName>
</protein>
<proteinExistence type="predicted"/>
<evidence type="ECO:0000313" key="3">
    <source>
        <dbReference type="EMBL" id="GJS53924.1"/>
    </source>
</evidence>
<dbReference type="Pfam" id="PF03732">
    <property type="entry name" value="Retrotrans_gag"/>
    <property type="match status" value="1"/>
</dbReference>
<gene>
    <name evidence="3" type="ORF">Tco_0627286</name>
</gene>
<evidence type="ECO:0000259" key="2">
    <source>
        <dbReference type="Pfam" id="PF03732"/>
    </source>
</evidence>
<dbReference type="PANTHER" id="PTHR33223:SF11">
    <property type="entry name" value="ELEMENT PROTEIN, PUTATIVE-RELATED"/>
    <property type="match status" value="1"/>
</dbReference>
<keyword evidence="4" id="KW-1185">Reference proteome</keyword>
<reference evidence="3" key="1">
    <citation type="journal article" date="2022" name="Int. J. Mol. Sci.">
        <title>Draft Genome of Tanacetum Coccineum: Genomic Comparison of Closely Related Tanacetum-Family Plants.</title>
        <authorList>
            <person name="Yamashiro T."/>
            <person name="Shiraishi A."/>
            <person name="Nakayama K."/>
            <person name="Satake H."/>
        </authorList>
    </citation>
    <scope>NUCLEOTIDE SEQUENCE</scope>
</reference>
<evidence type="ECO:0000256" key="1">
    <source>
        <dbReference type="SAM" id="MobiDB-lite"/>
    </source>
</evidence>
<name>A0ABQ4WM30_9ASTR</name>
<dbReference type="PANTHER" id="PTHR33223">
    <property type="entry name" value="CCHC-TYPE DOMAIN-CONTAINING PROTEIN"/>
    <property type="match status" value="1"/>
</dbReference>
<comment type="caution">
    <text evidence="3">The sequence shown here is derived from an EMBL/GenBank/DDBJ whole genome shotgun (WGS) entry which is preliminary data.</text>
</comment>
<dbReference type="EMBL" id="BQNB010008759">
    <property type="protein sequence ID" value="GJS53924.1"/>
    <property type="molecule type" value="Genomic_DNA"/>
</dbReference>
<dbReference type="Proteomes" id="UP001151760">
    <property type="component" value="Unassembled WGS sequence"/>
</dbReference>
<sequence>MISPAFVEENYEDYDEEREMEPRPEPNREATPTHWPRSPMVRRQREKVVGFKETPDMERSRRGRNAEGIRPTKIEAKDKRVNLPPLLAAHLGRNESGQPLRSSLIFIQGGHQPSTNMGGSLPPNGLHEEQRIFGFVHGLRTRNLVEHLSTDLQSTYKGLMEKTYTWIEAREVATNGTKNAPVFISIFLRDQASNWLERLPAGSISTWEDLTTHFLAQFFPSGMTVKLCNDILMFQQHQGESLSEAWTRFKDLLQKVPHHDIDLWLQVQIFYDHVNPATRRTIDQSAGGKLRDKNAKESWALLEDLALYDNESWNDPRDFAKLVKAISLPQDVPSTSDRRLIKLENQVQPLMEAHLVPKQPIQLNKITSSCEICSGPHDTRYRMENPDHPNLRWRQPQNSQNNFSNPPNGFSQTVHSRTVPSTTILKVLTINQILKDWCPTSWHLKTLDLSKFEADFKQQQSKMTNKIDTVVKAISDRIARALPSDTVKNPKLNVNPTSLVLSAHSHPTVYPHCSTQIHGSINTITICPKWLCESQTGKPGGEEQDEKDNP</sequence>